<keyword evidence="2" id="KW-1133">Transmembrane helix</keyword>
<evidence type="ECO:0000313" key="5">
    <source>
        <dbReference type="Proteomes" id="UP001056619"/>
    </source>
</evidence>
<dbReference type="Proteomes" id="UP001056619">
    <property type="component" value="Chromosome"/>
</dbReference>
<organism evidence="4 5">
    <name type="scientific">Qipengyuania citrea</name>
    <dbReference type="NCBI Taxonomy" id="225971"/>
    <lineage>
        <taxon>Bacteria</taxon>
        <taxon>Pseudomonadati</taxon>
        <taxon>Pseudomonadota</taxon>
        <taxon>Alphaproteobacteria</taxon>
        <taxon>Sphingomonadales</taxon>
        <taxon>Erythrobacteraceae</taxon>
        <taxon>Qipengyuania</taxon>
    </lineage>
</organism>
<accession>A0ABY4U7L1</accession>
<proteinExistence type="predicted"/>
<feature type="compositionally biased region" description="Low complexity" evidence="1">
    <location>
        <begin position="80"/>
        <end position="120"/>
    </location>
</feature>
<feature type="transmembrane region" description="Helical" evidence="2">
    <location>
        <begin position="161"/>
        <end position="182"/>
    </location>
</feature>
<feature type="chain" id="PRO_5045346387" description="LPXTG cell wall anchor domain-containing protein" evidence="3">
    <location>
        <begin position="29"/>
        <end position="319"/>
    </location>
</feature>
<gene>
    <name evidence="4" type="ORF">NCF85_09175</name>
</gene>
<reference evidence="4 5" key="1">
    <citation type="submission" date="2022-06" db="EMBL/GenBank/DDBJ databases">
        <authorList>
            <person name="Liu G."/>
        </authorList>
    </citation>
    <scope>NUCLEOTIDE SEQUENCE [LARGE SCALE GENOMIC DNA]</scope>
    <source>
        <strain evidence="4 5">E4</strain>
    </source>
</reference>
<protein>
    <recommendedName>
        <fullName evidence="6">LPXTG cell wall anchor domain-containing protein</fullName>
    </recommendedName>
</protein>
<dbReference type="RefSeq" id="WP_301641415.1">
    <property type="nucleotide sequence ID" value="NZ_CP098494.1"/>
</dbReference>
<evidence type="ECO:0000313" key="4">
    <source>
        <dbReference type="EMBL" id="USA60283.1"/>
    </source>
</evidence>
<evidence type="ECO:0000256" key="1">
    <source>
        <dbReference type="SAM" id="MobiDB-lite"/>
    </source>
</evidence>
<feature type="signal peptide" evidence="3">
    <location>
        <begin position="1"/>
        <end position="28"/>
    </location>
</feature>
<keyword evidence="2" id="KW-0812">Transmembrane</keyword>
<evidence type="ECO:0000256" key="3">
    <source>
        <dbReference type="SAM" id="SignalP"/>
    </source>
</evidence>
<name>A0ABY4U7L1_9SPHN</name>
<sequence>MKKTRHLIASAPIAIAAMAALHTTAAGAQEAPTIVLDIPEEAPAASTAPVVPSTAPVATTSPVPAPITVQLPEPEPVAEPPVVNEAEPVATTQTTRAATREAPAPAPVAATQQAEPTTAPFANSESEAAGQQPLAAATAPESAPPAAELTPVQDPVSDGSGAALLFALLAVGGVGLAAFLLFRSRRRKRDEEVPVIEQPVVAEPLSRDTETVGTTYNSEPAPAMRAEPITPVTSNKDVAVELPSEAPRNPAERDRLLKRMIDAKPDRANPFASHKARAKRARLILQSLGTRFTDRKPGIDLSQYTNVWPELRGWRPATA</sequence>
<keyword evidence="2" id="KW-0472">Membrane</keyword>
<evidence type="ECO:0008006" key="6">
    <source>
        <dbReference type="Google" id="ProtNLM"/>
    </source>
</evidence>
<keyword evidence="3" id="KW-0732">Signal</keyword>
<feature type="compositionally biased region" description="Low complexity" evidence="1">
    <location>
        <begin position="128"/>
        <end position="151"/>
    </location>
</feature>
<feature type="region of interest" description="Disordered" evidence="1">
    <location>
        <begin position="64"/>
        <end position="155"/>
    </location>
</feature>
<dbReference type="EMBL" id="CP098494">
    <property type="protein sequence ID" value="USA60283.1"/>
    <property type="molecule type" value="Genomic_DNA"/>
</dbReference>
<keyword evidence="5" id="KW-1185">Reference proteome</keyword>
<evidence type="ECO:0000256" key="2">
    <source>
        <dbReference type="SAM" id="Phobius"/>
    </source>
</evidence>